<evidence type="ECO:0000313" key="3">
    <source>
        <dbReference type="Proteomes" id="UP001152797"/>
    </source>
</evidence>
<organism evidence="1">
    <name type="scientific">Cladocopium goreaui</name>
    <dbReference type="NCBI Taxonomy" id="2562237"/>
    <lineage>
        <taxon>Eukaryota</taxon>
        <taxon>Sar</taxon>
        <taxon>Alveolata</taxon>
        <taxon>Dinophyceae</taxon>
        <taxon>Suessiales</taxon>
        <taxon>Symbiodiniaceae</taxon>
        <taxon>Cladocopium</taxon>
    </lineage>
</organism>
<comment type="caution">
    <text evidence="1">The sequence shown here is derived from an EMBL/GenBank/DDBJ whole genome shotgun (WGS) entry which is preliminary data.</text>
</comment>
<feature type="non-terminal residue" evidence="1">
    <location>
        <position position="1"/>
    </location>
</feature>
<name>A0A9P1G228_9DINO</name>
<protein>
    <submittedName>
        <fullName evidence="1">Uncharacterized protein</fullName>
    </submittedName>
</protein>
<dbReference type="AlphaFoldDB" id="A0A9P1G228"/>
<dbReference type="EMBL" id="CAMXCT020002282">
    <property type="protein sequence ID" value="CAL1150428.1"/>
    <property type="molecule type" value="Genomic_DNA"/>
</dbReference>
<dbReference type="EMBL" id="CAMXCT030002282">
    <property type="protein sequence ID" value="CAL4784365.1"/>
    <property type="molecule type" value="Genomic_DNA"/>
</dbReference>
<dbReference type="Proteomes" id="UP001152797">
    <property type="component" value="Unassembled WGS sequence"/>
</dbReference>
<dbReference type="EMBL" id="CAMXCT010002282">
    <property type="protein sequence ID" value="CAI3997053.1"/>
    <property type="molecule type" value="Genomic_DNA"/>
</dbReference>
<sequence>DTREVVTWAEGLQLGAAARERLVTGKISEPEDLAEVAKSLEINLLIFSTPTVPQAQSVPSYRVPPVEVPGPEIFLWAHKVKDGEGKESPHYVPLLLAQSAMPAQGGGGQTSLRRFILPVRFGQDLHKKGINLEIKLHVRSRWASEKTP</sequence>
<keyword evidence="3" id="KW-1185">Reference proteome</keyword>
<accession>A0A9P1G228</accession>
<reference evidence="1" key="1">
    <citation type="submission" date="2022-10" db="EMBL/GenBank/DDBJ databases">
        <authorList>
            <person name="Chen Y."/>
            <person name="Dougan E. K."/>
            <person name="Chan C."/>
            <person name="Rhodes N."/>
            <person name="Thang M."/>
        </authorList>
    </citation>
    <scope>NUCLEOTIDE SEQUENCE</scope>
</reference>
<gene>
    <name evidence="1" type="ORF">C1SCF055_LOCUS23474</name>
</gene>
<evidence type="ECO:0000313" key="2">
    <source>
        <dbReference type="EMBL" id="CAL1150428.1"/>
    </source>
</evidence>
<reference evidence="2" key="2">
    <citation type="submission" date="2024-04" db="EMBL/GenBank/DDBJ databases">
        <authorList>
            <person name="Chen Y."/>
            <person name="Shah S."/>
            <person name="Dougan E. K."/>
            <person name="Thang M."/>
            <person name="Chan C."/>
        </authorList>
    </citation>
    <scope>NUCLEOTIDE SEQUENCE [LARGE SCALE GENOMIC DNA]</scope>
</reference>
<evidence type="ECO:0000313" key="1">
    <source>
        <dbReference type="EMBL" id="CAI3997053.1"/>
    </source>
</evidence>
<proteinExistence type="predicted"/>